<proteinExistence type="predicted"/>
<evidence type="ECO:0000313" key="3">
    <source>
        <dbReference type="EMBL" id="BCZ45463.1"/>
    </source>
</evidence>
<dbReference type="EMBL" id="AP024849">
    <property type="protein sequence ID" value="BCZ45463.1"/>
    <property type="molecule type" value="Genomic_DNA"/>
</dbReference>
<dbReference type="NCBIfam" id="TIGR01714">
    <property type="entry name" value="phage_rep_org_N"/>
    <property type="match status" value="1"/>
</dbReference>
<feature type="compositionally biased region" description="Basic residues" evidence="1">
    <location>
        <begin position="194"/>
        <end position="205"/>
    </location>
</feature>
<dbReference type="RefSeq" id="WP_224037060.1">
    <property type="nucleotide sequence ID" value="NZ_AP024849.1"/>
</dbReference>
<feature type="region of interest" description="Disordered" evidence="1">
    <location>
        <begin position="192"/>
        <end position="213"/>
    </location>
</feature>
<feature type="domain" description="Phage replisome organiser N-terminal" evidence="2">
    <location>
        <begin position="6"/>
        <end position="123"/>
    </location>
</feature>
<gene>
    <name evidence="3" type="ORF">psyc5s11_15300</name>
</gene>
<evidence type="ECO:0000256" key="1">
    <source>
        <dbReference type="SAM" id="MobiDB-lite"/>
    </source>
</evidence>
<accession>A0ABM7T972</accession>
<reference evidence="4" key="1">
    <citation type="submission" date="2021-07" db="EMBL/GenBank/DDBJ databases">
        <title>Complete genome sequencing of a Clostridium isolate.</title>
        <authorList>
            <person name="Ueki A."/>
            <person name="Tonouchi A."/>
        </authorList>
    </citation>
    <scope>NUCLEOTIDE SEQUENCE [LARGE SCALE GENOMIC DNA]</scope>
    <source>
        <strain evidence="4">C5S11</strain>
    </source>
</reference>
<keyword evidence="4" id="KW-1185">Reference proteome</keyword>
<dbReference type="Pfam" id="PF09681">
    <property type="entry name" value="Phage_rep_org_N"/>
    <property type="match status" value="1"/>
</dbReference>
<dbReference type="InterPro" id="IPR010056">
    <property type="entry name" value="Phage_rep_org__N"/>
</dbReference>
<sequence length="245" mass="28583">MRERKYVKFTVDMYNDTKFKIIDIKPERDLIHYVWTRIVTLAGKVNLEGDLYMSKTLPYTIETLAIEFNRGEDQIKLALDVFMELEMLELIEGNVYRVKNFAKHQNIKVKEKINPKNKDDEVKSKEVVLKEASKNEIDDNKNTEAENKTIRNQAEVVRIHDRGNLEIPSSSINKVDNTSNNSQDNILMLLDTKKNKKANKNKKKGKSSDINDEEDALDNEIVYFYDSDEEKPLEEGESVISRWSF</sequence>
<evidence type="ECO:0000313" key="4">
    <source>
        <dbReference type="Proteomes" id="UP000824633"/>
    </source>
</evidence>
<evidence type="ECO:0000259" key="2">
    <source>
        <dbReference type="Pfam" id="PF09681"/>
    </source>
</evidence>
<dbReference type="Proteomes" id="UP000824633">
    <property type="component" value="Chromosome"/>
</dbReference>
<protein>
    <recommendedName>
        <fullName evidence="2">Phage replisome organiser N-terminal domain-containing protein</fullName>
    </recommendedName>
</protein>
<name>A0ABM7T972_9CLOT</name>
<organism evidence="3 4">
    <name type="scientific">Clostridium gelidum</name>
    <dbReference type="NCBI Taxonomy" id="704125"/>
    <lineage>
        <taxon>Bacteria</taxon>
        <taxon>Bacillati</taxon>
        <taxon>Bacillota</taxon>
        <taxon>Clostridia</taxon>
        <taxon>Eubacteriales</taxon>
        <taxon>Clostridiaceae</taxon>
        <taxon>Clostridium</taxon>
    </lineage>
</organism>